<keyword evidence="1" id="KW-1133">Transmembrane helix</keyword>
<feature type="transmembrane region" description="Helical" evidence="1">
    <location>
        <begin position="7"/>
        <end position="26"/>
    </location>
</feature>
<reference evidence="2" key="2">
    <citation type="journal article" date="2015" name="Data Brief">
        <title>Shoot transcriptome of the giant reed, Arundo donax.</title>
        <authorList>
            <person name="Barrero R.A."/>
            <person name="Guerrero F.D."/>
            <person name="Moolhuijzen P."/>
            <person name="Goolsby J.A."/>
            <person name="Tidwell J."/>
            <person name="Bellgard S.E."/>
            <person name="Bellgard M.I."/>
        </authorList>
    </citation>
    <scope>NUCLEOTIDE SEQUENCE</scope>
    <source>
        <tissue evidence="2">Shoot tissue taken approximately 20 cm above the soil surface</tissue>
    </source>
</reference>
<dbReference type="EMBL" id="GBRH01164948">
    <property type="protein sequence ID" value="JAE32948.1"/>
    <property type="molecule type" value="Transcribed_RNA"/>
</dbReference>
<organism evidence="2">
    <name type="scientific">Arundo donax</name>
    <name type="common">Giant reed</name>
    <name type="synonym">Donax arundinaceus</name>
    <dbReference type="NCBI Taxonomy" id="35708"/>
    <lineage>
        <taxon>Eukaryota</taxon>
        <taxon>Viridiplantae</taxon>
        <taxon>Streptophyta</taxon>
        <taxon>Embryophyta</taxon>
        <taxon>Tracheophyta</taxon>
        <taxon>Spermatophyta</taxon>
        <taxon>Magnoliopsida</taxon>
        <taxon>Liliopsida</taxon>
        <taxon>Poales</taxon>
        <taxon>Poaceae</taxon>
        <taxon>PACMAD clade</taxon>
        <taxon>Arundinoideae</taxon>
        <taxon>Arundineae</taxon>
        <taxon>Arundo</taxon>
    </lineage>
</organism>
<accession>A0A0A9HJ77</accession>
<proteinExistence type="predicted"/>
<evidence type="ECO:0000256" key="1">
    <source>
        <dbReference type="SAM" id="Phobius"/>
    </source>
</evidence>
<keyword evidence="1" id="KW-0812">Transmembrane</keyword>
<protein>
    <submittedName>
        <fullName evidence="2">Uncharacterized protein</fullName>
    </submittedName>
</protein>
<feature type="transmembrane region" description="Helical" evidence="1">
    <location>
        <begin position="50"/>
        <end position="68"/>
    </location>
</feature>
<name>A0A0A9HJ77_ARUDO</name>
<reference evidence="2" key="1">
    <citation type="submission" date="2014-09" db="EMBL/GenBank/DDBJ databases">
        <authorList>
            <person name="Magalhaes I.L.F."/>
            <person name="Oliveira U."/>
            <person name="Santos F.R."/>
            <person name="Vidigal T.H.D.A."/>
            <person name="Brescovit A.D."/>
            <person name="Santos A.J."/>
        </authorList>
    </citation>
    <scope>NUCLEOTIDE SEQUENCE</scope>
    <source>
        <tissue evidence="2">Shoot tissue taken approximately 20 cm above the soil surface</tissue>
    </source>
</reference>
<keyword evidence="1" id="KW-0472">Membrane</keyword>
<evidence type="ECO:0000313" key="2">
    <source>
        <dbReference type="EMBL" id="JAE32948.1"/>
    </source>
</evidence>
<dbReference type="AlphaFoldDB" id="A0A0A9HJ77"/>
<sequence length="69" mass="7728">MGLLESIFLCLSMVGIALSSPLLLYYSRNLLNDLSFSNAQAVPGWLSDPIGLYSVVIFIFHYFPCVFFC</sequence>